<keyword evidence="4" id="KW-0808">Transferase</keyword>
<evidence type="ECO:0000313" key="9">
    <source>
        <dbReference type="Proteomes" id="UP001165060"/>
    </source>
</evidence>
<keyword evidence="3" id="KW-0240">DNA-directed RNA polymerase</keyword>
<comment type="similarity">
    <text evidence="1">Belongs to the RNA polymerase beta' chain family.</text>
</comment>
<sequence length="123" mass="13297">MSKIIANNTRIRDSIAASSAASGGAAAGDDSDDEDTRMQKVAAKASQTLQAWIDLQQQVNCYYDSSKDPGGTSANAPPGIRQLLERKEGIFRKHMMGKRVNYCCRCAASERAKRAESGGRTVR</sequence>
<protein>
    <recommendedName>
        <fullName evidence="2">DNA-directed RNA polymerase</fullName>
        <ecNumber evidence="2">2.7.7.6</ecNumber>
    </recommendedName>
</protein>
<accession>A0ABQ6N7E0</accession>
<feature type="region of interest" description="Disordered" evidence="7">
    <location>
        <begin position="16"/>
        <end position="43"/>
    </location>
</feature>
<comment type="caution">
    <text evidence="8">The sequence shown here is derived from an EMBL/GenBank/DDBJ whole genome shotgun (WGS) entry which is preliminary data.</text>
</comment>
<proteinExistence type="inferred from homology"/>
<reference evidence="8 9" key="1">
    <citation type="journal article" date="2023" name="Commun. Biol.">
        <title>Genome analysis of Parmales, the sister group of diatoms, reveals the evolutionary specialization of diatoms from phago-mixotrophs to photoautotrophs.</title>
        <authorList>
            <person name="Ban H."/>
            <person name="Sato S."/>
            <person name="Yoshikawa S."/>
            <person name="Yamada K."/>
            <person name="Nakamura Y."/>
            <person name="Ichinomiya M."/>
            <person name="Sato N."/>
            <person name="Blanc-Mathieu R."/>
            <person name="Endo H."/>
            <person name="Kuwata A."/>
            <person name="Ogata H."/>
        </authorList>
    </citation>
    <scope>NUCLEOTIDE SEQUENCE [LARGE SCALE GENOMIC DNA]</scope>
</reference>
<dbReference type="InterPro" id="IPR045867">
    <property type="entry name" value="DNA-dir_RpoC_beta_prime"/>
</dbReference>
<evidence type="ECO:0000256" key="1">
    <source>
        <dbReference type="ARBA" id="ARBA00006460"/>
    </source>
</evidence>
<keyword evidence="9" id="KW-1185">Reference proteome</keyword>
<organism evidence="8 9">
    <name type="scientific">Tetraparma gracilis</name>
    <dbReference type="NCBI Taxonomy" id="2962635"/>
    <lineage>
        <taxon>Eukaryota</taxon>
        <taxon>Sar</taxon>
        <taxon>Stramenopiles</taxon>
        <taxon>Ochrophyta</taxon>
        <taxon>Bolidophyceae</taxon>
        <taxon>Parmales</taxon>
        <taxon>Triparmaceae</taxon>
        <taxon>Tetraparma</taxon>
    </lineage>
</organism>
<dbReference type="PANTHER" id="PTHR19376">
    <property type="entry name" value="DNA-DIRECTED RNA POLYMERASE"/>
    <property type="match status" value="1"/>
</dbReference>
<feature type="compositionally biased region" description="Low complexity" evidence="7">
    <location>
        <begin position="16"/>
        <end position="28"/>
    </location>
</feature>
<name>A0ABQ6N7E0_9STRA</name>
<evidence type="ECO:0000313" key="8">
    <source>
        <dbReference type="EMBL" id="GMI42129.1"/>
    </source>
</evidence>
<dbReference type="EMBL" id="BRYB01001051">
    <property type="protein sequence ID" value="GMI42129.1"/>
    <property type="molecule type" value="Genomic_DNA"/>
</dbReference>
<keyword evidence="6" id="KW-0804">Transcription</keyword>
<evidence type="ECO:0000256" key="7">
    <source>
        <dbReference type="SAM" id="MobiDB-lite"/>
    </source>
</evidence>
<evidence type="ECO:0000256" key="3">
    <source>
        <dbReference type="ARBA" id="ARBA00022478"/>
    </source>
</evidence>
<gene>
    <name evidence="8" type="ORF">TeGR_g768</name>
</gene>
<evidence type="ECO:0000256" key="2">
    <source>
        <dbReference type="ARBA" id="ARBA00012418"/>
    </source>
</evidence>
<keyword evidence="5" id="KW-0548">Nucleotidyltransferase</keyword>
<dbReference type="EC" id="2.7.7.6" evidence="2"/>
<dbReference type="PANTHER" id="PTHR19376:SF11">
    <property type="entry name" value="DNA-DIRECTED RNA POLYMERASE I SUBUNIT RPA1"/>
    <property type="match status" value="1"/>
</dbReference>
<dbReference type="Proteomes" id="UP001165060">
    <property type="component" value="Unassembled WGS sequence"/>
</dbReference>
<evidence type="ECO:0000256" key="4">
    <source>
        <dbReference type="ARBA" id="ARBA00022679"/>
    </source>
</evidence>
<evidence type="ECO:0000256" key="6">
    <source>
        <dbReference type="ARBA" id="ARBA00023163"/>
    </source>
</evidence>
<evidence type="ECO:0000256" key="5">
    <source>
        <dbReference type="ARBA" id="ARBA00022695"/>
    </source>
</evidence>
<dbReference type="SUPFAM" id="SSF64484">
    <property type="entry name" value="beta and beta-prime subunits of DNA dependent RNA-polymerase"/>
    <property type="match status" value="1"/>
</dbReference>